<dbReference type="CDD" id="cd16320">
    <property type="entry name" value="MraZ_N"/>
    <property type="match status" value="1"/>
</dbReference>
<comment type="similarity">
    <text evidence="7">Belongs to the MraZ family.</text>
</comment>
<dbReference type="HAMAP" id="MF_01008">
    <property type="entry name" value="MraZ"/>
    <property type="match status" value="1"/>
</dbReference>
<evidence type="ECO:0000256" key="1">
    <source>
        <dbReference type="ARBA" id="ARBA00013860"/>
    </source>
</evidence>
<dbReference type="InterPro" id="IPR038619">
    <property type="entry name" value="MraZ_sf"/>
</dbReference>
<sequence>MFLGSYIPSFNLNSRRLALPKKIRDYLATSEIILSIGFEKCLFGFDTKNWQAESKKQLVLPITQRRSRDLRRIFFASATPIKLDDQGRFVIPSDLLEYAKIKRPIIIGAGDHFEIWERRTWQEERLRLDKEIR</sequence>
<keyword evidence="6 7" id="KW-0804">Transcription</keyword>
<keyword evidence="2 7" id="KW-0963">Cytoplasm</keyword>
<dbReference type="GO" id="GO:0000976">
    <property type="term" value="F:transcription cis-regulatory region binding"/>
    <property type="evidence" value="ECO:0007669"/>
    <property type="project" value="TreeGrafter"/>
</dbReference>
<dbReference type="CDD" id="cd16321">
    <property type="entry name" value="MraZ_C"/>
    <property type="match status" value="1"/>
</dbReference>
<dbReference type="GO" id="GO:0003700">
    <property type="term" value="F:DNA-binding transcription factor activity"/>
    <property type="evidence" value="ECO:0007669"/>
    <property type="project" value="UniProtKB-UniRule"/>
</dbReference>
<dbReference type="Proteomes" id="UP000177369">
    <property type="component" value="Unassembled WGS sequence"/>
</dbReference>
<dbReference type="GO" id="GO:2000143">
    <property type="term" value="P:negative regulation of DNA-templated transcription initiation"/>
    <property type="evidence" value="ECO:0007669"/>
    <property type="project" value="TreeGrafter"/>
</dbReference>
<evidence type="ECO:0000256" key="5">
    <source>
        <dbReference type="ARBA" id="ARBA00023125"/>
    </source>
</evidence>
<dbReference type="AlphaFoldDB" id="A0A1F5G9Q4"/>
<dbReference type="InterPro" id="IPR035642">
    <property type="entry name" value="MraZ_N"/>
</dbReference>
<protein>
    <recommendedName>
        <fullName evidence="1 7">Transcriptional regulator MraZ</fullName>
    </recommendedName>
</protein>
<comment type="subcellular location">
    <subcellularLocation>
        <location evidence="7">Cytoplasm</location>
        <location evidence="7">Nucleoid</location>
    </subcellularLocation>
</comment>
<comment type="caution">
    <text evidence="9">The sequence shown here is derived from an EMBL/GenBank/DDBJ whole genome shotgun (WGS) entry which is preliminary data.</text>
</comment>
<evidence type="ECO:0000256" key="4">
    <source>
        <dbReference type="ARBA" id="ARBA00023015"/>
    </source>
</evidence>
<dbReference type="InterPro" id="IPR037914">
    <property type="entry name" value="SpoVT-AbrB_sf"/>
</dbReference>
<dbReference type="SUPFAM" id="SSF89447">
    <property type="entry name" value="AbrB/MazE/MraZ-like"/>
    <property type="match status" value="1"/>
</dbReference>
<dbReference type="InterPro" id="IPR003444">
    <property type="entry name" value="MraZ"/>
</dbReference>
<accession>A0A1F5G9Q4</accession>
<keyword evidence="3" id="KW-0677">Repeat</keyword>
<dbReference type="GO" id="GO:0005737">
    <property type="term" value="C:cytoplasm"/>
    <property type="evidence" value="ECO:0007669"/>
    <property type="project" value="UniProtKB-UniRule"/>
</dbReference>
<evidence type="ECO:0000256" key="3">
    <source>
        <dbReference type="ARBA" id="ARBA00022737"/>
    </source>
</evidence>
<dbReference type="InterPro" id="IPR020603">
    <property type="entry name" value="MraZ_dom"/>
</dbReference>
<comment type="subunit">
    <text evidence="7">Forms oligomers.</text>
</comment>
<gene>
    <name evidence="7" type="primary">mraZ</name>
    <name evidence="9" type="ORF">A3D04_01130</name>
</gene>
<evidence type="ECO:0000256" key="7">
    <source>
        <dbReference type="HAMAP-Rule" id="MF_01008"/>
    </source>
</evidence>
<dbReference type="Pfam" id="PF02381">
    <property type="entry name" value="MraZ"/>
    <property type="match status" value="2"/>
</dbReference>
<evidence type="ECO:0000256" key="2">
    <source>
        <dbReference type="ARBA" id="ARBA00022490"/>
    </source>
</evidence>
<dbReference type="InterPro" id="IPR007159">
    <property type="entry name" value="SpoVT-AbrB_dom"/>
</dbReference>
<proteinExistence type="inferred from homology"/>
<dbReference type="PROSITE" id="PS51740">
    <property type="entry name" value="SPOVT_ABRB"/>
    <property type="match status" value="1"/>
</dbReference>
<feature type="domain" description="SpoVT-AbrB" evidence="8">
    <location>
        <begin position="78"/>
        <end position="120"/>
    </location>
</feature>
<name>A0A1F5G9Q4_9BACT</name>
<dbReference type="PANTHER" id="PTHR34701">
    <property type="entry name" value="TRANSCRIPTIONAL REGULATOR MRAZ"/>
    <property type="match status" value="1"/>
</dbReference>
<dbReference type="InterPro" id="IPR035644">
    <property type="entry name" value="MraZ_C"/>
</dbReference>
<dbReference type="STRING" id="1797714.A3D04_01130"/>
<dbReference type="EMBL" id="MFBD01000023">
    <property type="protein sequence ID" value="OGD88588.1"/>
    <property type="molecule type" value="Genomic_DNA"/>
</dbReference>
<reference evidence="9 10" key="1">
    <citation type="journal article" date="2016" name="Nat. Commun.">
        <title>Thousands of microbial genomes shed light on interconnected biogeochemical processes in an aquifer system.</title>
        <authorList>
            <person name="Anantharaman K."/>
            <person name="Brown C.T."/>
            <person name="Hug L.A."/>
            <person name="Sharon I."/>
            <person name="Castelle C.J."/>
            <person name="Probst A.J."/>
            <person name="Thomas B.C."/>
            <person name="Singh A."/>
            <person name="Wilkins M.J."/>
            <person name="Karaoz U."/>
            <person name="Brodie E.L."/>
            <person name="Williams K.H."/>
            <person name="Hubbard S.S."/>
            <person name="Banfield J.F."/>
        </authorList>
    </citation>
    <scope>NUCLEOTIDE SEQUENCE [LARGE SCALE GENOMIC DNA]</scope>
</reference>
<evidence type="ECO:0000313" key="10">
    <source>
        <dbReference type="Proteomes" id="UP000177369"/>
    </source>
</evidence>
<evidence type="ECO:0000256" key="6">
    <source>
        <dbReference type="ARBA" id="ARBA00023163"/>
    </source>
</evidence>
<keyword evidence="5 7" id="KW-0238">DNA-binding</keyword>
<evidence type="ECO:0000313" key="9">
    <source>
        <dbReference type="EMBL" id="OGD88588.1"/>
    </source>
</evidence>
<organism evidence="9 10">
    <name type="scientific">Candidatus Curtissbacteria bacterium RIFCSPHIGHO2_02_FULL_40_16b</name>
    <dbReference type="NCBI Taxonomy" id="1797714"/>
    <lineage>
        <taxon>Bacteria</taxon>
        <taxon>Candidatus Curtissiibacteriota</taxon>
    </lineage>
</organism>
<dbReference type="Gene3D" id="3.40.1550.20">
    <property type="entry name" value="Transcriptional regulator MraZ domain"/>
    <property type="match status" value="1"/>
</dbReference>
<evidence type="ECO:0000259" key="8">
    <source>
        <dbReference type="PROSITE" id="PS51740"/>
    </source>
</evidence>
<keyword evidence="4 7" id="KW-0805">Transcription regulation</keyword>
<dbReference type="PANTHER" id="PTHR34701:SF1">
    <property type="entry name" value="TRANSCRIPTIONAL REGULATOR MRAZ"/>
    <property type="match status" value="1"/>
</dbReference>
<dbReference type="GO" id="GO:0009295">
    <property type="term" value="C:nucleoid"/>
    <property type="evidence" value="ECO:0007669"/>
    <property type="project" value="UniProtKB-SubCell"/>
</dbReference>